<protein>
    <submittedName>
        <fullName evidence="4">Partitioning defective protein 6</fullName>
    </submittedName>
</protein>
<dbReference type="PANTHER" id="PTHR14102:SF11">
    <property type="entry name" value="LD29223P"/>
    <property type="match status" value="1"/>
</dbReference>
<dbReference type="SUPFAM" id="SSF54277">
    <property type="entry name" value="CAD &amp; PB1 domains"/>
    <property type="match status" value="1"/>
</dbReference>
<gene>
    <name evidence="4" type="ORF">PHET_08214</name>
</gene>
<dbReference type="GO" id="GO:0007098">
    <property type="term" value="P:centrosome cycle"/>
    <property type="evidence" value="ECO:0007669"/>
    <property type="project" value="TreeGrafter"/>
</dbReference>
<dbReference type="EMBL" id="LUCH01004917">
    <property type="protein sequence ID" value="KAF5398528.1"/>
    <property type="molecule type" value="Genomic_DNA"/>
</dbReference>
<dbReference type="OrthoDB" id="5868434at2759"/>
<dbReference type="InterPro" id="IPR000270">
    <property type="entry name" value="PB1_dom"/>
</dbReference>
<sequence>MTNSHLFEVKSKFDAEFRRISVDPSAVSKFEDFYRLLERLHQLHTIPFVVQYVDPKNADLLPINNDKNYEVALSVSKPLLRILLQRKGESYGELYGYKASKSNRLHKSAASALRSFGNSDKWKLPDRPISLQSDFHLVSSILDVNIIPRELRRVRLVRTPNKQFGLYIRNGVSHHHTVNGYETVPAFFVSRLDRDGIAYGTGLLAEDDEIIEVNGIEVFGKTMDQVTDMMVANSSNLIITVRPADQRTCLPPSTNPAGPIARSARTLPTSAYQLSPHSIDRPSSLLQLANERNSATTLPHGLSQSRPIHPSAHSTTHHTSTDGEEETDEDITAGLITL</sequence>
<dbReference type="InterPro" id="IPR051741">
    <property type="entry name" value="PAR6_homolog"/>
</dbReference>
<evidence type="ECO:0000256" key="1">
    <source>
        <dbReference type="SAM" id="MobiDB-lite"/>
    </source>
</evidence>
<feature type="compositionally biased region" description="Low complexity" evidence="1">
    <location>
        <begin position="307"/>
        <end position="318"/>
    </location>
</feature>
<comment type="caution">
    <text evidence="4">The sequence shown here is derived from an EMBL/GenBank/DDBJ whole genome shotgun (WGS) entry which is preliminary data.</text>
</comment>
<dbReference type="InterPro" id="IPR001478">
    <property type="entry name" value="PDZ"/>
</dbReference>
<dbReference type="InterPro" id="IPR036034">
    <property type="entry name" value="PDZ_sf"/>
</dbReference>
<dbReference type="SMART" id="SM00666">
    <property type="entry name" value="PB1"/>
    <property type="match status" value="1"/>
</dbReference>
<feature type="domain" description="PDZ" evidence="2">
    <location>
        <begin position="153"/>
        <end position="245"/>
    </location>
</feature>
<feature type="compositionally biased region" description="Acidic residues" evidence="1">
    <location>
        <begin position="322"/>
        <end position="331"/>
    </location>
</feature>
<feature type="compositionally biased region" description="Polar residues" evidence="1">
    <location>
        <begin position="296"/>
        <end position="306"/>
    </location>
</feature>
<reference evidence="4" key="1">
    <citation type="submission" date="2019-05" db="EMBL/GenBank/DDBJ databases">
        <title>Annotation for the trematode Paragonimus heterotremus.</title>
        <authorList>
            <person name="Choi Y.-J."/>
        </authorList>
    </citation>
    <scope>NUCLEOTIDE SEQUENCE</scope>
    <source>
        <strain evidence="4">LC</strain>
    </source>
</reference>
<evidence type="ECO:0000259" key="2">
    <source>
        <dbReference type="PROSITE" id="PS50106"/>
    </source>
</evidence>
<dbReference type="InterPro" id="IPR053793">
    <property type="entry name" value="PB1-like"/>
</dbReference>
<evidence type="ECO:0000313" key="4">
    <source>
        <dbReference type="EMBL" id="KAF5398528.1"/>
    </source>
</evidence>
<dbReference type="FunFam" id="3.10.20.90:FF:000031">
    <property type="entry name" value="Partitioning defective 6 homolog alpha"/>
    <property type="match status" value="1"/>
</dbReference>
<dbReference type="Pfam" id="PF00595">
    <property type="entry name" value="PDZ"/>
    <property type="match status" value="1"/>
</dbReference>
<evidence type="ECO:0000313" key="5">
    <source>
        <dbReference type="Proteomes" id="UP000748531"/>
    </source>
</evidence>
<dbReference type="PROSITE" id="PS51745">
    <property type="entry name" value="PB1"/>
    <property type="match status" value="1"/>
</dbReference>
<evidence type="ECO:0000259" key="3">
    <source>
        <dbReference type="PROSITE" id="PS51745"/>
    </source>
</evidence>
<dbReference type="PROSITE" id="PS50106">
    <property type="entry name" value="PDZ"/>
    <property type="match status" value="1"/>
</dbReference>
<name>A0A8J4WFF5_9TREM</name>
<dbReference type="Gene3D" id="2.30.42.10">
    <property type="match status" value="1"/>
</dbReference>
<dbReference type="PANTHER" id="PTHR14102">
    <property type="entry name" value="PAR-6-RELATED"/>
    <property type="match status" value="1"/>
</dbReference>
<dbReference type="AlphaFoldDB" id="A0A8J4WFF5"/>
<dbReference type="SUPFAM" id="SSF50156">
    <property type="entry name" value="PDZ domain-like"/>
    <property type="match status" value="1"/>
</dbReference>
<feature type="region of interest" description="Disordered" evidence="1">
    <location>
        <begin position="296"/>
        <end position="338"/>
    </location>
</feature>
<accession>A0A8J4WFF5</accession>
<organism evidence="4 5">
    <name type="scientific">Paragonimus heterotremus</name>
    <dbReference type="NCBI Taxonomy" id="100268"/>
    <lineage>
        <taxon>Eukaryota</taxon>
        <taxon>Metazoa</taxon>
        <taxon>Spiralia</taxon>
        <taxon>Lophotrochozoa</taxon>
        <taxon>Platyhelminthes</taxon>
        <taxon>Trematoda</taxon>
        <taxon>Digenea</taxon>
        <taxon>Plagiorchiida</taxon>
        <taxon>Troglotremata</taxon>
        <taxon>Troglotrematidae</taxon>
        <taxon>Paragonimus</taxon>
    </lineage>
</organism>
<keyword evidence="5" id="KW-1185">Reference proteome</keyword>
<feature type="domain" description="PB1" evidence="3">
    <location>
        <begin position="6"/>
        <end position="87"/>
    </location>
</feature>
<dbReference type="Pfam" id="PF00564">
    <property type="entry name" value="PB1"/>
    <property type="match status" value="1"/>
</dbReference>
<proteinExistence type="predicted"/>
<dbReference type="Gene3D" id="3.10.20.90">
    <property type="entry name" value="Phosphatidylinositol 3-kinase Catalytic Subunit, Chain A, domain 1"/>
    <property type="match status" value="1"/>
</dbReference>
<dbReference type="Proteomes" id="UP000748531">
    <property type="component" value="Unassembled WGS sequence"/>
</dbReference>
<dbReference type="SMART" id="SM00228">
    <property type="entry name" value="PDZ"/>
    <property type="match status" value="1"/>
</dbReference>